<dbReference type="GO" id="GO:0005829">
    <property type="term" value="C:cytosol"/>
    <property type="evidence" value="ECO:0007669"/>
    <property type="project" value="TreeGrafter"/>
</dbReference>
<dbReference type="CDD" id="cd03424">
    <property type="entry name" value="NUDIX_ADPRase_Nudt5_UGPPase_Nudt14"/>
    <property type="match status" value="1"/>
</dbReference>
<dbReference type="GO" id="GO:0006753">
    <property type="term" value="P:nucleoside phosphate metabolic process"/>
    <property type="evidence" value="ECO:0007669"/>
    <property type="project" value="TreeGrafter"/>
</dbReference>
<dbReference type="PROSITE" id="PS00893">
    <property type="entry name" value="NUDIX_BOX"/>
    <property type="match status" value="1"/>
</dbReference>
<evidence type="ECO:0000256" key="2">
    <source>
        <dbReference type="ARBA" id="ARBA00022801"/>
    </source>
</evidence>
<name>A0A3S3MC22_9MICO</name>
<evidence type="ECO:0000313" key="5">
    <source>
        <dbReference type="Proteomes" id="UP000285970"/>
    </source>
</evidence>
<dbReference type="SUPFAM" id="SSF55811">
    <property type="entry name" value="Nudix"/>
    <property type="match status" value="1"/>
</dbReference>
<dbReference type="OrthoDB" id="9806150at2"/>
<dbReference type="GO" id="GO:0019693">
    <property type="term" value="P:ribose phosphate metabolic process"/>
    <property type="evidence" value="ECO:0007669"/>
    <property type="project" value="TreeGrafter"/>
</dbReference>
<dbReference type="InterPro" id="IPR000086">
    <property type="entry name" value="NUDIX_hydrolase_dom"/>
</dbReference>
<dbReference type="EMBL" id="RBZY01000032">
    <property type="protein sequence ID" value="RWR18240.1"/>
    <property type="molecule type" value="Genomic_DNA"/>
</dbReference>
<sequence>MNGGTEQGWETISRAEVDAGRVRLVDHTVVLGDGTRSSYEVDESIPFAVATLVVDDEHILLTRQYRYPLDRWIYDLPGGAGAENETPEAAAGRELEEELGLIPNKLTRLHTFYMNPARAPLPTHLFLCDTGTAAGTVDTSDPAEQVDQARVKLAELDAAIASGEIVDPSLIVARACAAARGLLPPLMISNTP</sequence>
<protein>
    <submittedName>
        <fullName evidence="4">NUDIX hydrolase</fullName>
    </submittedName>
</protein>
<reference evidence="4 5" key="1">
    <citation type="journal article" date="2018" name="Front. Microbiol.">
        <title>Novel Insights Into Bacterial Dimethylsulfoniopropionate Catabolism in the East China Sea.</title>
        <authorList>
            <person name="Liu J."/>
            <person name="Liu J."/>
            <person name="Zhang S.H."/>
            <person name="Liang J."/>
            <person name="Lin H."/>
            <person name="Song D."/>
            <person name="Yang G.P."/>
            <person name="Todd J.D."/>
            <person name="Zhang X.H."/>
        </authorList>
    </citation>
    <scope>NUCLEOTIDE SEQUENCE [LARGE SCALE GENOMIC DNA]</scope>
    <source>
        <strain evidence="4 5">ZYFD042</strain>
    </source>
</reference>
<dbReference type="PROSITE" id="PS51462">
    <property type="entry name" value="NUDIX"/>
    <property type="match status" value="1"/>
</dbReference>
<dbReference type="Gene3D" id="3.90.79.10">
    <property type="entry name" value="Nucleoside Triphosphate Pyrophosphohydrolase"/>
    <property type="match status" value="1"/>
</dbReference>
<dbReference type="Pfam" id="PF00293">
    <property type="entry name" value="NUDIX"/>
    <property type="match status" value="1"/>
</dbReference>
<dbReference type="PANTHER" id="PTHR11839">
    <property type="entry name" value="UDP/ADP-SUGAR PYROPHOSPHATASE"/>
    <property type="match status" value="1"/>
</dbReference>
<proteinExistence type="predicted"/>
<keyword evidence="2 4" id="KW-0378">Hydrolase</keyword>
<accession>A0A3S3MC22</accession>
<dbReference type="RefSeq" id="WP_128218005.1">
    <property type="nucleotide sequence ID" value="NZ_RBZY01000032.1"/>
</dbReference>
<comment type="caution">
    <text evidence="4">The sequence shown here is derived from an EMBL/GenBank/DDBJ whole genome shotgun (WGS) entry which is preliminary data.</text>
</comment>
<evidence type="ECO:0000259" key="3">
    <source>
        <dbReference type="PROSITE" id="PS51462"/>
    </source>
</evidence>
<dbReference type="AlphaFoldDB" id="A0A3S3MC22"/>
<dbReference type="InterPro" id="IPR015797">
    <property type="entry name" value="NUDIX_hydrolase-like_dom_sf"/>
</dbReference>
<dbReference type="Proteomes" id="UP000285970">
    <property type="component" value="Unassembled WGS sequence"/>
</dbReference>
<evidence type="ECO:0000256" key="1">
    <source>
        <dbReference type="ARBA" id="ARBA00001946"/>
    </source>
</evidence>
<gene>
    <name evidence="4" type="ORF">D8Y23_10085</name>
</gene>
<dbReference type="GO" id="GO:0016787">
    <property type="term" value="F:hydrolase activity"/>
    <property type="evidence" value="ECO:0007669"/>
    <property type="project" value="UniProtKB-KW"/>
</dbReference>
<dbReference type="InterPro" id="IPR020084">
    <property type="entry name" value="NUDIX_hydrolase_CS"/>
</dbReference>
<comment type="cofactor">
    <cofactor evidence="1">
        <name>Mg(2+)</name>
        <dbReference type="ChEBI" id="CHEBI:18420"/>
    </cofactor>
</comment>
<feature type="domain" description="Nudix hydrolase" evidence="3">
    <location>
        <begin position="44"/>
        <end position="173"/>
    </location>
</feature>
<evidence type="ECO:0000313" key="4">
    <source>
        <dbReference type="EMBL" id="RWR18240.1"/>
    </source>
</evidence>
<dbReference type="PANTHER" id="PTHR11839:SF18">
    <property type="entry name" value="NUDIX HYDROLASE DOMAIN-CONTAINING PROTEIN"/>
    <property type="match status" value="1"/>
</dbReference>
<organism evidence="4 5">
    <name type="scientific">Microbacterium enclense</name>
    <dbReference type="NCBI Taxonomy" id="993073"/>
    <lineage>
        <taxon>Bacteria</taxon>
        <taxon>Bacillati</taxon>
        <taxon>Actinomycetota</taxon>
        <taxon>Actinomycetes</taxon>
        <taxon>Micrococcales</taxon>
        <taxon>Microbacteriaceae</taxon>
        <taxon>Microbacterium</taxon>
    </lineage>
</organism>